<feature type="region of interest" description="Disordered" evidence="1">
    <location>
        <begin position="1"/>
        <end position="50"/>
    </location>
</feature>
<dbReference type="EMBL" id="JAWDGP010003559">
    <property type="protein sequence ID" value="KAK3773144.1"/>
    <property type="molecule type" value="Genomic_DNA"/>
</dbReference>
<proteinExistence type="predicted"/>
<reference evidence="2" key="1">
    <citation type="journal article" date="2023" name="G3 (Bethesda)">
        <title>A reference genome for the long-term kleptoplast-retaining sea slug Elysia crispata morphotype clarki.</title>
        <authorList>
            <person name="Eastman K.E."/>
            <person name="Pendleton A.L."/>
            <person name="Shaikh M.A."/>
            <person name="Suttiyut T."/>
            <person name="Ogas R."/>
            <person name="Tomko P."/>
            <person name="Gavelis G."/>
            <person name="Widhalm J.R."/>
            <person name="Wisecaver J.H."/>
        </authorList>
    </citation>
    <scope>NUCLEOTIDE SEQUENCE</scope>
    <source>
        <strain evidence="2">ECLA1</strain>
    </source>
</reference>
<feature type="compositionally biased region" description="Basic and acidic residues" evidence="1">
    <location>
        <begin position="35"/>
        <end position="50"/>
    </location>
</feature>
<gene>
    <name evidence="2" type="ORF">RRG08_013731</name>
</gene>
<organism evidence="2 3">
    <name type="scientific">Elysia crispata</name>
    <name type="common">lettuce slug</name>
    <dbReference type="NCBI Taxonomy" id="231223"/>
    <lineage>
        <taxon>Eukaryota</taxon>
        <taxon>Metazoa</taxon>
        <taxon>Spiralia</taxon>
        <taxon>Lophotrochozoa</taxon>
        <taxon>Mollusca</taxon>
        <taxon>Gastropoda</taxon>
        <taxon>Heterobranchia</taxon>
        <taxon>Euthyneura</taxon>
        <taxon>Panpulmonata</taxon>
        <taxon>Sacoglossa</taxon>
        <taxon>Placobranchoidea</taxon>
        <taxon>Plakobranchidae</taxon>
        <taxon>Elysia</taxon>
    </lineage>
</organism>
<accession>A0AAE1DJL6</accession>
<evidence type="ECO:0000313" key="2">
    <source>
        <dbReference type="EMBL" id="KAK3773144.1"/>
    </source>
</evidence>
<sequence length="68" mass="7770">MQYAGPFCKILPNKDSGRSVDLQMPAHQTENTGPDQRRKPDTRTRRRVHTVEVDSANDDRGAQPVYLF</sequence>
<name>A0AAE1DJL6_9GAST</name>
<evidence type="ECO:0000256" key="1">
    <source>
        <dbReference type="SAM" id="MobiDB-lite"/>
    </source>
</evidence>
<comment type="caution">
    <text evidence="2">The sequence shown here is derived from an EMBL/GenBank/DDBJ whole genome shotgun (WGS) entry which is preliminary data.</text>
</comment>
<dbReference type="AlphaFoldDB" id="A0AAE1DJL6"/>
<evidence type="ECO:0000313" key="3">
    <source>
        <dbReference type="Proteomes" id="UP001283361"/>
    </source>
</evidence>
<dbReference type="Proteomes" id="UP001283361">
    <property type="component" value="Unassembled WGS sequence"/>
</dbReference>
<protein>
    <submittedName>
        <fullName evidence="2">Uncharacterized protein</fullName>
    </submittedName>
</protein>
<keyword evidence="3" id="KW-1185">Reference proteome</keyword>